<comment type="caution">
    <text evidence="8">The sequence shown here is derived from an EMBL/GenBank/DDBJ whole genome shotgun (WGS) entry which is preliminary data.</text>
</comment>
<feature type="signal peptide" evidence="6">
    <location>
        <begin position="1"/>
        <end position="20"/>
    </location>
</feature>
<dbReference type="InterPro" id="IPR033121">
    <property type="entry name" value="PEPTIDASE_A1"/>
</dbReference>
<proteinExistence type="inferred from homology"/>
<dbReference type="PANTHER" id="PTHR47965:SF103">
    <property type="entry name" value="EUKARYOTIC ASPARTYL PROTEASE FAMILY PROTEIN"/>
    <property type="match status" value="1"/>
</dbReference>
<dbReference type="GO" id="GO:0004190">
    <property type="term" value="F:aspartic-type endopeptidase activity"/>
    <property type="evidence" value="ECO:0007669"/>
    <property type="project" value="InterPro"/>
</dbReference>
<dbReference type="InterPro" id="IPR032861">
    <property type="entry name" value="TAXi_N"/>
</dbReference>
<evidence type="ECO:0000256" key="2">
    <source>
        <dbReference type="ARBA" id="ARBA00007447"/>
    </source>
</evidence>
<evidence type="ECO:0000256" key="6">
    <source>
        <dbReference type="SAM" id="SignalP"/>
    </source>
</evidence>
<dbReference type="InterPro" id="IPR032799">
    <property type="entry name" value="TAXi_C"/>
</dbReference>
<keyword evidence="3" id="KW-0964">Secreted</keyword>
<evidence type="ECO:0000313" key="9">
    <source>
        <dbReference type="Proteomes" id="UP001428341"/>
    </source>
</evidence>
<feature type="region of interest" description="Disordered" evidence="5">
    <location>
        <begin position="83"/>
        <end position="104"/>
    </location>
</feature>
<dbReference type="InterPro" id="IPR033868">
    <property type="entry name" value="Xylanase_inhibitor_I-like"/>
</dbReference>
<dbReference type="Pfam" id="PF14543">
    <property type="entry name" value="TAXi_N"/>
    <property type="match status" value="2"/>
</dbReference>
<evidence type="ECO:0000256" key="3">
    <source>
        <dbReference type="ARBA" id="ARBA00022525"/>
    </source>
</evidence>
<dbReference type="InterPro" id="IPR001461">
    <property type="entry name" value="Aspartic_peptidase_A1"/>
</dbReference>
<comment type="similarity">
    <text evidence="2">Belongs to the peptidase A1 family.</text>
</comment>
<dbReference type="Pfam" id="PF14541">
    <property type="entry name" value="TAXi_C"/>
    <property type="match status" value="2"/>
</dbReference>
<feature type="domain" description="Peptidase A1" evidence="7">
    <location>
        <begin position="38"/>
        <end position="375"/>
    </location>
</feature>
<reference evidence="8 9" key="1">
    <citation type="submission" date="2024-05" db="EMBL/GenBank/DDBJ databases">
        <title>Haplotype-resolved chromosome-level genome assembly of Huyou (Citrus changshanensis).</title>
        <authorList>
            <person name="Miao C."/>
            <person name="Chen W."/>
            <person name="Wu Y."/>
            <person name="Wang L."/>
            <person name="Zhao S."/>
            <person name="Grierson D."/>
            <person name="Xu C."/>
            <person name="Chen K."/>
        </authorList>
    </citation>
    <scope>NUCLEOTIDE SEQUENCE [LARGE SCALE GENOMIC DNA]</scope>
    <source>
        <strain evidence="8">01-14</strain>
        <tissue evidence="8">Leaf</tissue>
    </source>
</reference>
<dbReference type="PROSITE" id="PS51767">
    <property type="entry name" value="PEPTIDASE_A1"/>
    <property type="match status" value="2"/>
</dbReference>
<evidence type="ECO:0000256" key="4">
    <source>
        <dbReference type="ARBA" id="ARBA00022729"/>
    </source>
</evidence>
<feature type="domain" description="Peptidase A1" evidence="7">
    <location>
        <begin position="390"/>
        <end position="750"/>
    </location>
</feature>
<name>A0AAP0LQS4_9ROSI</name>
<comment type="subcellular location">
    <subcellularLocation>
        <location evidence="1">Secreted</location>
        <location evidence="1">Extracellular space</location>
    </subcellularLocation>
</comment>
<evidence type="ECO:0000313" key="8">
    <source>
        <dbReference type="EMBL" id="KAK9182521.1"/>
    </source>
</evidence>
<accession>A0AAP0LQS4</accession>
<dbReference type="FunFam" id="2.40.70.10:FF:000041">
    <property type="entry name" value="Basic 7S globulin"/>
    <property type="match status" value="1"/>
</dbReference>
<dbReference type="AlphaFoldDB" id="A0AAP0LQS4"/>
<dbReference type="Gene3D" id="2.40.70.10">
    <property type="entry name" value="Acid Proteases"/>
    <property type="match status" value="4"/>
</dbReference>
<evidence type="ECO:0000256" key="1">
    <source>
        <dbReference type="ARBA" id="ARBA00004239"/>
    </source>
</evidence>
<dbReference type="Proteomes" id="UP001428341">
    <property type="component" value="Unassembled WGS sequence"/>
</dbReference>
<dbReference type="SUPFAM" id="SSF50630">
    <property type="entry name" value="Acid proteases"/>
    <property type="match status" value="2"/>
</dbReference>
<dbReference type="PANTHER" id="PTHR47965">
    <property type="entry name" value="ASPARTYL PROTEASE-RELATED"/>
    <property type="match status" value="1"/>
</dbReference>
<dbReference type="FunFam" id="2.40.70.10:FF:000045">
    <property type="entry name" value="Basic 7S globulin"/>
    <property type="match status" value="1"/>
</dbReference>
<organism evidence="8 9">
    <name type="scientific">Citrus x changshan-huyou</name>
    <dbReference type="NCBI Taxonomy" id="2935761"/>
    <lineage>
        <taxon>Eukaryota</taxon>
        <taxon>Viridiplantae</taxon>
        <taxon>Streptophyta</taxon>
        <taxon>Embryophyta</taxon>
        <taxon>Tracheophyta</taxon>
        <taxon>Spermatophyta</taxon>
        <taxon>Magnoliopsida</taxon>
        <taxon>eudicotyledons</taxon>
        <taxon>Gunneridae</taxon>
        <taxon>Pentapetalae</taxon>
        <taxon>rosids</taxon>
        <taxon>malvids</taxon>
        <taxon>Sapindales</taxon>
        <taxon>Rutaceae</taxon>
        <taxon>Aurantioideae</taxon>
        <taxon>Citrus</taxon>
    </lineage>
</organism>
<evidence type="ECO:0000259" key="7">
    <source>
        <dbReference type="PROSITE" id="PS51767"/>
    </source>
</evidence>
<sequence length="768" mass="81244">MASPSSQFLLFLCFIFLVNASVNSIAIPVVKDASTLQYVAKIHHGVSQVPINLVLDLGGALTWVDCDSSADVSSSSSRRLIPSQSIQCSRSGKSPVPGNGSDKTTNTCGVFTQNGISGLVTTGDLAEDTIGVRSELEDPSITAVDEFLFSCAPTFLLQGLANGVRGMLGLGRAPISLPSQLATVIGHQRKFFMCLSSSNGVVLSHHTSTTKLPLMYTPLIGKSQDYFINVKSIKINGNPLSVTIEGLTKLSTIVPYATMESSIYATFAKAFTKAAAAAASRDMSVVAPVAPFGLCFSSKGFNGSAVPVIDFVLQSEMVKWRIYGSNSMVKVNEEVVCLGFLDGGSDLTSSIVLGGFQLEDNVMDFDLAQTSFRPKALVLPVQKDAATLQYVTQIKQRTPLVPVKLTVHLGGNILWVDCEKGYVSSTNKTARCGSAQCNLANAKACGGGICGAGPDNPISNTGTHGDIRIDVLSIQSTDGRNPGRAVTVPNFIFLCGSEFVLQGLANGVVGIAGLGRSKVALPLQLAAAFSFDRKFAICLSPAFPRTNGVIIFGDGPYVLSPNVDVSKSLTYTPLFINPVNTESGFLGDPSVEYFIGVKSIRVSEKAIPLNTTLLSIDSEGFGGTKISTVNPYTVLETSIYNALVQAFVNAMPNVTRVAPVAPLGPCFKSSDIVSSRFGPSVPPIDLVLQNNVSWSIIGANSIVRVNNNDVSCLGFVDGGVRPRTSIVIGGHQLENNLLQFDLASSRLGFSNSLLFQRTVCDNFNFTSA</sequence>
<dbReference type="InterPro" id="IPR021109">
    <property type="entry name" value="Peptidase_aspartic_dom_sf"/>
</dbReference>
<dbReference type="CDD" id="cd05489">
    <property type="entry name" value="xylanase_inhibitor_I_like"/>
    <property type="match status" value="1"/>
</dbReference>
<protein>
    <recommendedName>
        <fullName evidence="7">Peptidase A1 domain-containing protein</fullName>
    </recommendedName>
</protein>
<dbReference type="GO" id="GO:0006508">
    <property type="term" value="P:proteolysis"/>
    <property type="evidence" value="ECO:0007669"/>
    <property type="project" value="InterPro"/>
</dbReference>
<dbReference type="EMBL" id="JBCGBO010000024">
    <property type="protein sequence ID" value="KAK9182521.1"/>
    <property type="molecule type" value="Genomic_DNA"/>
</dbReference>
<dbReference type="GO" id="GO:0005576">
    <property type="term" value="C:extracellular region"/>
    <property type="evidence" value="ECO:0007669"/>
    <property type="project" value="UniProtKB-SubCell"/>
</dbReference>
<evidence type="ECO:0000256" key="5">
    <source>
        <dbReference type="SAM" id="MobiDB-lite"/>
    </source>
</evidence>
<keyword evidence="4 6" id="KW-0732">Signal</keyword>
<gene>
    <name evidence="8" type="ORF">WN944_025666</name>
</gene>
<feature type="chain" id="PRO_5042824325" description="Peptidase A1 domain-containing protein" evidence="6">
    <location>
        <begin position="21"/>
        <end position="768"/>
    </location>
</feature>
<keyword evidence="9" id="KW-1185">Reference proteome</keyword>